<dbReference type="Gene3D" id="2.60.120.1440">
    <property type="match status" value="1"/>
</dbReference>
<proteinExistence type="predicted"/>
<dbReference type="RefSeq" id="WP_187762492.1">
    <property type="nucleotide sequence ID" value="NZ_CP061038.1"/>
</dbReference>
<organism evidence="3 4">
    <name type="scientific">Sphingomonas alpina</name>
    <dbReference type="NCBI Taxonomy" id="653931"/>
    <lineage>
        <taxon>Bacteria</taxon>
        <taxon>Pseudomonadati</taxon>
        <taxon>Pseudomonadota</taxon>
        <taxon>Alphaproteobacteria</taxon>
        <taxon>Sphingomonadales</taxon>
        <taxon>Sphingomonadaceae</taxon>
        <taxon>Sphingomonas</taxon>
    </lineage>
</organism>
<feature type="domain" description="FecR protein" evidence="2">
    <location>
        <begin position="93"/>
        <end position="183"/>
    </location>
</feature>
<dbReference type="PIRSF" id="PIRSF018266">
    <property type="entry name" value="FecR"/>
    <property type="match status" value="1"/>
</dbReference>
<sequence>MSDRDLGHRAEAVFDALLSGRSDNLHPADRQEAAAFWDWLGDFERPVEAPPVPSMWQTWPARAAALAAVMLAIIGGITWFVHPATERDFAQHYATGHAERRLIRLADGSTVTLAADSRVAISYTPSERRLRLASGEALFKVAHNAARPFIVETPHGEVRAVGTAFDVAVAAREAEVTVVEGVIRIALRDGARGVRASEPIEKLARKGERLAFGITARDGGSVGFIRQATDLDAESATAWTRGQLVFRGEPLRDVIAKINLYARDRVVLTDPKAGSMPVFGVVDQGDTATIRDLIAEPDAIAIEPLPSPAASAPRTAER</sequence>
<feature type="transmembrane region" description="Helical" evidence="1">
    <location>
        <begin position="63"/>
        <end position="81"/>
    </location>
</feature>
<keyword evidence="1" id="KW-0472">Membrane</keyword>
<evidence type="ECO:0000313" key="3">
    <source>
        <dbReference type="EMBL" id="QNQ10188.1"/>
    </source>
</evidence>
<dbReference type="AlphaFoldDB" id="A0A7H0LKI5"/>
<accession>A0A7H0LKI5</accession>
<evidence type="ECO:0000256" key="1">
    <source>
        <dbReference type="SAM" id="Phobius"/>
    </source>
</evidence>
<name>A0A7H0LKI5_9SPHN</name>
<gene>
    <name evidence="3" type="ORF">H3Z74_02770</name>
</gene>
<dbReference type="PANTHER" id="PTHR30273">
    <property type="entry name" value="PERIPLASMIC SIGNAL SENSOR AND SIGMA FACTOR ACTIVATOR FECR-RELATED"/>
    <property type="match status" value="1"/>
</dbReference>
<dbReference type="KEGG" id="spap:H3Z74_02770"/>
<keyword evidence="4" id="KW-1185">Reference proteome</keyword>
<protein>
    <submittedName>
        <fullName evidence="3">FecR domain-containing protein</fullName>
    </submittedName>
</protein>
<evidence type="ECO:0000313" key="4">
    <source>
        <dbReference type="Proteomes" id="UP000516148"/>
    </source>
</evidence>
<reference evidence="3 4" key="1">
    <citation type="submission" date="2020-09" db="EMBL/GenBank/DDBJ databases">
        <title>Sphingomonas sp., a new species isolated from pork steak.</title>
        <authorList>
            <person name="Heidler von Heilborn D."/>
        </authorList>
    </citation>
    <scope>NUCLEOTIDE SEQUENCE [LARGE SCALE GENOMIC DNA]</scope>
    <source>
        <strain evidence="4">S8-3T</strain>
    </source>
</reference>
<dbReference type="GO" id="GO:0016989">
    <property type="term" value="F:sigma factor antagonist activity"/>
    <property type="evidence" value="ECO:0007669"/>
    <property type="project" value="TreeGrafter"/>
</dbReference>
<keyword evidence="1" id="KW-0812">Transmembrane</keyword>
<keyword evidence="1" id="KW-1133">Transmembrane helix</keyword>
<dbReference type="PANTHER" id="PTHR30273:SF2">
    <property type="entry name" value="PROTEIN FECR"/>
    <property type="match status" value="1"/>
</dbReference>
<dbReference type="InterPro" id="IPR012373">
    <property type="entry name" value="Ferrdict_sens_TM"/>
</dbReference>
<dbReference type="Pfam" id="PF04773">
    <property type="entry name" value="FecR"/>
    <property type="match status" value="1"/>
</dbReference>
<dbReference type="InterPro" id="IPR006860">
    <property type="entry name" value="FecR"/>
</dbReference>
<evidence type="ECO:0000259" key="2">
    <source>
        <dbReference type="Pfam" id="PF04773"/>
    </source>
</evidence>
<dbReference type="EMBL" id="CP061038">
    <property type="protein sequence ID" value="QNQ10188.1"/>
    <property type="molecule type" value="Genomic_DNA"/>
</dbReference>
<dbReference type="Proteomes" id="UP000516148">
    <property type="component" value="Chromosome"/>
</dbReference>